<evidence type="ECO:0000313" key="3">
    <source>
        <dbReference type="WBParaSite" id="L893_g11642.t1"/>
    </source>
</evidence>
<feature type="compositionally biased region" description="Basic and acidic residues" evidence="1">
    <location>
        <begin position="112"/>
        <end position="130"/>
    </location>
</feature>
<feature type="region of interest" description="Disordered" evidence="1">
    <location>
        <begin position="112"/>
        <end position="148"/>
    </location>
</feature>
<evidence type="ECO:0000256" key="1">
    <source>
        <dbReference type="SAM" id="MobiDB-lite"/>
    </source>
</evidence>
<accession>A0A1I7Y107</accession>
<evidence type="ECO:0000313" key="2">
    <source>
        <dbReference type="Proteomes" id="UP000095287"/>
    </source>
</evidence>
<dbReference type="WBParaSite" id="L893_g11642.t1">
    <property type="protein sequence ID" value="L893_g11642.t1"/>
    <property type="gene ID" value="L893_g11642"/>
</dbReference>
<reference evidence="3" key="1">
    <citation type="submission" date="2016-11" db="UniProtKB">
        <authorList>
            <consortium name="WormBaseParasite"/>
        </authorList>
    </citation>
    <scope>IDENTIFICATION</scope>
</reference>
<proteinExistence type="predicted"/>
<sequence length="148" mass="17268">MGDSSDNWILSSSRTDESSNARVTYHKPVVVPALSSRAFDRNPIQRITSINRLNDRIQRRLSSHNFYSGQQQRLWPLPPAIPEEEASVDSSMRRADRVVDTHFGFIREELDKERHDEESRESYLHRDRAVHPKKTFGKQHLKTKNTKS</sequence>
<name>A0A1I7Y107_9BILA</name>
<protein>
    <submittedName>
        <fullName evidence="3">Uncharacterized protein</fullName>
    </submittedName>
</protein>
<feature type="region of interest" description="Disordered" evidence="1">
    <location>
        <begin position="1"/>
        <end position="21"/>
    </location>
</feature>
<organism evidence="2 3">
    <name type="scientific">Steinernema glaseri</name>
    <dbReference type="NCBI Taxonomy" id="37863"/>
    <lineage>
        <taxon>Eukaryota</taxon>
        <taxon>Metazoa</taxon>
        <taxon>Ecdysozoa</taxon>
        <taxon>Nematoda</taxon>
        <taxon>Chromadorea</taxon>
        <taxon>Rhabditida</taxon>
        <taxon>Tylenchina</taxon>
        <taxon>Panagrolaimomorpha</taxon>
        <taxon>Strongyloidoidea</taxon>
        <taxon>Steinernematidae</taxon>
        <taxon>Steinernema</taxon>
    </lineage>
</organism>
<dbReference type="AlphaFoldDB" id="A0A1I7Y107"/>
<keyword evidence="2" id="KW-1185">Reference proteome</keyword>
<feature type="compositionally biased region" description="Basic residues" evidence="1">
    <location>
        <begin position="131"/>
        <end position="148"/>
    </location>
</feature>
<feature type="compositionally biased region" description="Polar residues" evidence="1">
    <location>
        <begin position="1"/>
        <end position="13"/>
    </location>
</feature>
<dbReference type="Proteomes" id="UP000095287">
    <property type="component" value="Unplaced"/>
</dbReference>